<dbReference type="PANTHER" id="PTHR13024:SF1">
    <property type="entry name" value="MICROSOMAL TRIGLYCERIDE TRANSFER PROTEIN LARGE SUBUNIT"/>
    <property type="match status" value="1"/>
</dbReference>
<dbReference type="Proteomes" id="UP000694415">
    <property type="component" value="Unplaced"/>
</dbReference>
<evidence type="ECO:0000313" key="16">
    <source>
        <dbReference type="Proteomes" id="UP000694415"/>
    </source>
</evidence>
<evidence type="ECO:0000313" key="15">
    <source>
        <dbReference type="Ensembl" id="ENSMSIP00000021093.1"/>
    </source>
</evidence>
<evidence type="ECO:0000256" key="11">
    <source>
        <dbReference type="ARBA" id="ARBA00023724"/>
    </source>
</evidence>
<dbReference type="InterPro" id="IPR039988">
    <property type="entry name" value="MTTP"/>
</dbReference>
<evidence type="ECO:0000256" key="9">
    <source>
        <dbReference type="ARBA" id="ARBA00023680"/>
    </source>
</evidence>
<dbReference type="AlphaFoldDB" id="A0A8C6HHJ9"/>
<evidence type="ECO:0000256" key="3">
    <source>
        <dbReference type="ARBA" id="ARBA00022448"/>
    </source>
</evidence>
<feature type="domain" description="Vitellogenin" evidence="14">
    <location>
        <begin position="1"/>
        <end position="530"/>
    </location>
</feature>
<dbReference type="GO" id="GO:0042632">
    <property type="term" value="P:cholesterol homeostasis"/>
    <property type="evidence" value="ECO:0007669"/>
    <property type="project" value="UniProtKB-ARBA"/>
</dbReference>
<dbReference type="InterPro" id="IPR015819">
    <property type="entry name" value="Lipid_transp_b-sht_shell"/>
</dbReference>
<evidence type="ECO:0000256" key="4">
    <source>
        <dbReference type="ARBA" id="ARBA00022729"/>
    </source>
</evidence>
<evidence type="ECO:0000256" key="5">
    <source>
        <dbReference type="ARBA" id="ARBA00022824"/>
    </source>
</evidence>
<dbReference type="SUPFAM" id="SSF48431">
    <property type="entry name" value="Lipovitellin-phosvitin complex, superhelical domain"/>
    <property type="match status" value="1"/>
</dbReference>
<dbReference type="GO" id="GO:1904121">
    <property type="term" value="F:phosphatidylethanolamine transfer activity"/>
    <property type="evidence" value="ECO:0007669"/>
    <property type="project" value="UniProtKB-ARBA"/>
</dbReference>
<dbReference type="SMART" id="SM00638">
    <property type="entry name" value="LPD_N"/>
    <property type="match status" value="1"/>
</dbReference>
<evidence type="ECO:0000256" key="1">
    <source>
        <dbReference type="ARBA" id="ARBA00004240"/>
    </source>
</evidence>
<comment type="subcellular location">
    <subcellularLocation>
        <location evidence="1">Endoplasmic reticulum</location>
    </subcellularLocation>
</comment>
<dbReference type="InterPro" id="IPR011030">
    <property type="entry name" value="Lipovitellin_superhlx_dom"/>
</dbReference>
<evidence type="ECO:0000259" key="14">
    <source>
        <dbReference type="PROSITE" id="PS51211"/>
    </source>
</evidence>
<comment type="function">
    <text evidence="12">Catalyzes the transport of triglyceride, cholesteryl ester, and phospholipid between phospholipid surfaces. Required for the assembly and secretion of plasma lipoproteins that contain apolipoprotein B. May be involved in regulating cholesteryl ester biosynthesis in cells that produce lipoproteins.</text>
</comment>
<protein>
    <recommendedName>
        <fullName evidence="2">Microsomal triglyceride transfer protein large subunit</fullName>
    </recommendedName>
</protein>
<dbReference type="GO" id="GO:0005783">
    <property type="term" value="C:endoplasmic reticulum"/>
    <property type="evidence" value="ECO:0007669"/>
    <property type="project" value="UniProtKB-SubCell"/>
</dbReference>
<keyword evidence="7" id="KW-1015">Disulfide bond</keyword>
<keyword evidence="3" id="KW-0813">Transport</keyword>
<dbReference type="InterPro" id="IPR001747">
    <property type="entry name" value="Vitellogenin_N"/>
</dbReference>
<dbReference type="PROSITE" id="PS51211">
    <property type="entry name" value="VITELLOGENIN"/>
    <property type="match status" value="1"/>
</dbReference>
<dbReference type="GO" id="GO:0120020">
    <property type="term" value="F:cholesterol transfer activity"/>
    <property type="evidence" value="ECO:0007669"/>
    <property type="project" value="UniProtKB-ARBA"/>
</dbReference>
<dbReference type="GO" id="GO:0008289">
    <property type="term" value="F:lipid binding"/>
    <property type="evidence" value="ECO:0007669"/>
    <property type="project" value="InterPro"/>
</dbReference>
<dbReference type="Pfam" id="PF19444">
    <property type="entry name" value="MTP_lip_bd"/>
    <property type="match status" value="1"/>
</dbReference>
<dbReference type="Gene3D" id="1.25.10.20">
    <property type="entry name" value="Vitellinogen, superhelical"/>
    <property type="match status" value="1"/>
</dbReference>
<evidence type="ECO:0000256" key="7">
    <source>
        <dbReference type="ARBA" id="ARBA00023157"/>
    </source>
</evidence>
<name>A0A8C6HHJ9_MUSSI</name>
<keyword evidence="4" id="KW-0732">Signal</keyword>
<dbReference type="GO" id="GO:0016323">
    <property type="term" value="C:basolateral plasma membrane"/>
    <property type="evidence" value="ECO:0007669"/>
    <property type="project" value="TreeGrafter"/>
</dbReference>
<dbReference type="PANTHER" id="PTHR13024">
    <property type="entry name" value="MICROSOMAL TRIGLYCERIDE TRANSFER PROTEIN, LARGE SUBUNIT"/>
    <property type="match status" value="1"/>
</dbReference>
<dbReference type="InterPro" id="IPR015816">
    <property type="entry name" value="Vitellinogen_b-sht_N"/>
</dbReference>
<dbReference type="FunFam" id="2.30.230.10:FF:000001">
    <property type="entry name" value="Microsomal triglyceride transfer protein large subunit"/>
    <property type="match status" value="1"/>
</dbReference>
<comment type="catalytic activity">
    <reaction evidence="10">
        <text>a 1,2-diacyl-sn-glycero-3-phosphocholine(in) = a 1,2-diacyl-sn-glycero-3-phosphocholine(out)</text>
        <dbReference type="Rhea" id="RHEA:38571"/>
        <dbReference type="ChEBI" id="CHEBI:57643"/>
    </reaction>
    <physiologicalReaction direction="left-to-right" evidence="10">
        <dbReference type="Rhea" id="RHEA:38572"/>
    </physiologicalReaction>
</comment>
<comment type="catalytic activity">
    <reaction evidence="11">
        <text>a 1,2-diacyl-sn-glycero-3-phosphoethanolamine(in) = a 1,2-diacyl-sn-glycero-3-phosphoethanolamine(out)</text>
        <dbReference type="Rhea" id="RHEA:38895"/>
        <dbReference type="ChEBI" id="CHEBI:64612"/>
    </reaction>
    <physiologicalReaction direction="left-to-right" evidence="11">
        <dbReference type="Rhea" id="RHEA:38896"/>
    </physiologicalReaction>
</comment>
<dbReference type="Ensembl" id="ENSMSIT00000026614.1">
    <property type="protein sequence ID" value="ENSMSIP00000021093.1"/>
    <property type="gene ID" value="ENSMSIG00000015983.1"/>
</dbReference>
<comment type="catalytic activity">
    <reaction evidence="9">
        <text>a triacyl-sn-glycerol(in) = a triacyl-sn-glycerol(out)</text>
        <dbReference type="Rhea" id="RHEA:39011"/>
        <dbReference type="ChEBI" id="CHEBI:64615"/>
    </reaction>
    <physiologicalReaction direction="left-to-right" evidence="9">
        <dbReference type="Rhea" id="RHEA:39012"/>
    </physiologicalReaction>
</comment>
<keyword evidence="5" id="KW-0256">Endoplasmic reticulum</keyword>
<dbReference type="SUPFAM" id="SSF56968">
    <property type="entry name" value="Lipovitellin-phosvitin complex, beta-sheet shell regions"/>
    <property type="match status" value="1"/>
</dbReference>
<reference evidence="15" key="1">
    <citation type="submission" date="2025-08" db="UniProtKB">
        <authorList>
            <consortium name="Ensembl"/>
        </authorList>
    </citation>
    <scope>IDENTIFICATION</scope>
</reference>
<evidence type="ECO:0000256" key="8">
    <source>
        <dbReference type="ARBA" id="ARBA00023670"/>
    </source>
</evidence>
<dbReference type="InterPro" id="IPR045811">
    <property type="entry name" value="MTP_lip-bd"/>
</dbReference>
<dbReference type="GO" id="GO:0140344">
    <property type="term" value="F:triglyceride transfer activity"/>
    <property type="evidence" value="ECO:0007669"/>
    <property type="project" value="UniProtKB-ARBA"/>
</dbReference>
<organism evidence="15 16">
    <name type="scientific">Mus spicilegus</name>
    <name type="common">Mound-building mouse</name>
    <dbReference type="NCBI Taxonomy" id="10103"/>
    <lineage>
        <taxon>Eukaryota</taxon>
        <taxon>Metazoa</taxon>
        <taxon>Chordata</taxon>
        <taxon>Craniata</taxon>
        <taxon>Vertebrata</taxon>
        <taxon>Euteleostomi</taxon>
        <taxon>Mammalia</taxon>
        <taxon>Eutheria</taxon>
        <taxon>Euarchontoglires</taxon>
        <taxon>Glires</taxon>
        <taxon>Rodentia</taxon>
        <taxon>Myomorpha</taxon>
        <taxon>Muroidea</taxon>
        <taxon>Muridae</taxon>
        <taxon>Murinae</taxon>
        <taxon>Mus</taxon>
        <taxon>Mus</taxon>
    </lineage>
</organism>
<comment type="catalytic activity">
    <reaction evidence="8">
        <text>a cholesterol ester(in) = a cholesterol ester(out)</text>
        <dbReference type="Rhea" id="RHEA:39007"/>
        <dbReference type="ChEBI" id="CHEBI:17002"/>
    </reaction>
    <physiologicalReaction direction="left-to-right" evidence="8">
        <dbReference type="Rhea" id="RHEA:39008"/>
    </physiologicalReaction>
</comment>
<comment type="caution">
    <text evidence="13">Lacks conserved residue(s) required for the propagation of feature annotation.</text>
</comment>
<dbReference type="Pfam" id="PF01347">
    <property type="entry name" value="Vitellogenin_N"/>
    <property type="match status" value="1"/>
</dbReference>
<evidence type="ECO:0000256" key="2">
    <source>
        <dbReference type="ARBA" id="ARBA00013847"/>
    </source>
</evidence>
<accession>A0A8C6HHJ9</accession>
<dbReference type="Gene3D" id="2.30.230.10">
    <property type="entry name" value="Lipovitellin, beta-sheet shell regions, chain A"/>
    <property type="match status" value="1"/>
</dbReference>
<evidence type="ECO:0000256" key="12">
    <source>
        <dbReference type="ARBA" id="ARBA00045383"/>
    </source>
</evidence>
<evidence type="ECO:0000256" key="13">
    <source>
        <dbReference type="PROSITE-ProRule" id="PRU00557"/>
    </source>
</evidence>
<dbReference type="FunFam" id="1.25.10.20:FF:000001">
    <property type="entry name" value="microsomal triglyceride transfer protein large subunit"/>
    <property type="match status" value="1"/>
</dbReference>
<evidence type="ECO:0000256" key="6">
    <source>
        <dbReference type="ARBA" id="ARBA00023055"/>
    </source>
</evidence>
<proteinExistence type="predicted"/>
<evidence type="ECO:0000256" key="10">
    <source>
        <dbReference type="ARBA" id="ARBA00023723"/>
    </source>
</evidence>
<keyword evidence="16" id="KW-1185">Reference proteome</keyword>
<dbReference type="GO" id="GO:0005794">
    <property type="term" value="C:Golgi apparatus"/>
    <property type="evidence" value="ECO:0007669"/>
    <property type="project" value="TreeGrafter"/>
</dbReference>
<keyword evidence="6" id="KW-0445">Lipid transport</keyword>
<sequence length="766" mass="84889">MSFFTSFPSRDLQSVGIENLKRGLASLFQMQLSSGTTNEVDISGDCKVTYQAQQDKVVKIKALDTCKIERSGFTTANQVLGVSSKATSVTTYKIEDSFVTAVLAEETRAFALNFQQTIAGKIVSKQKLELKTTEAGPRMIPGKQVAGVIKAVDSKYKAIPIVGQVPERVCKGCPSLAEHWESIRKNLEPENLSKAEAVQSFLAFIQHLRTSRREEILQILKAEKKEVLPQLVDAVTSAQTPDSLEAILDFLDFKSDSSVVLQERFLYACGFATHPDEELLRALLSKFKGSFASNDIRESVMIIIGALVRKLCQNEGCKLKAVVEAKKLILGGLEKPEKKEDTTMYLLALKNALLPEGIPLLLKYAEAGEGPVSHLATTVLQRYDVSFITDEVKKTLNRIYHQNRKVHEKTVRTTAAAVILKNPSYMDVKNILLSIGELPKEMNKYMLTVVQDILHFEMPASKMIRRVLKEMAVHNYDRFSKSGSSSAYTGYVERSPRAASTYSLDILYSGSGILRRSNLNIFQYIGKAELHGSQVVIEAQGLEGLIAATPDEGEENLDSYAGMSAILFDVQLRPVTFFNGYSDLMSKMLSASGDPVSVVKGLILLIDHSQDIQLQSGLKANMEIQGGLAIDISGSMEFSLWYRESKTRVKNRVAVVITSDVTVDASFVKAGLESRAETEAGLEFISTVQFSQYPFLVCMQMDKAEAPLRQFETKYERLSTGRGYVSRRRKESLVAGCELPLHQENSEMCNVVFPPQPESDNSGGWF</sequence>
<reference evidence="15" key="2">
    <citation type="submission" date="2025-09" db="UniProtKB">
        <authorList>
            <consortium name="Ensembl"/>
        </authorList>
    </citation>
    <scope>IDENTIFICATION</scope>
</reference>
<dbReference type="GeneTree" id="ENSGT00390000011412"/>
<dbReference type="GO" id="GO:0042157">
    <property type="term" value="P:lipoprotein metabolic process"/>
    <property type="evidence" value="ECO:0007669"/>
    <property type="project" value="TreeGrafter"/>
</dbReference>